<dbReference type="PANTHER" id="PTHR21402">
    <property type="entry name" value="GAMETOCYTE SPECIFIC FACTOR 1-RELATED"/>
    <property type="match status" value="1"/>
</dbReference>
<sequence length="265" mass="29803">MDDRESVIDLLVCPYNAAHKLLGHTMARHVSKCRRAHGILKIVQCPFNPEHQVPELEMTLHKLECEDREAFEQYKFCFTTLISPTKVSPVPSPTASPGVVTRRAKDTTDLPIVDSPRSTICTRRRTLCGVVPASPSSPVVTRSDHATWNRVYDLRTSCRVARKDGGVPSAPPGGVEKQNRQLPVAAIVPVCKSPPKIATLVRVANLEKENAAGKAPNLRKFRTPVKISERKLSIEDFRQRWKQVHNERRAQSRSRDRSARRSCYN</sequence>
<dbReference type="Pfam" id="PF05253">
    <property type="entry name" value="zf-U11-48K"/>
    <property type="match status" value="2"/>
</dbReference>
<feature type="compositionally biased region" description="Basic and acidic residues" evidence="4">
    <location>
        <begin position="242"/>
        <end position="259"/>
    </location>
</feature>
<name>A0A182Q0A6_9DIPT</name>
<organism evidence="6 7">
    <name type="scientific">Anopheles farauti</name>
    <dbReference type="NCBI Taxonomy" id="69004"/>
    <lineage>
        <taxon>Eukaryota</taxon>
        <taxon>Metazoa</taxon>
        <taxon>Ecdysozoa</taxon>
        <taxon>Arthropoda</taxon>
        <taxon>Hexapoda</taxon>
        <taxon>Insecta</taxon>
        <taxon>Pterygota</taxon>
        <taxon>Neoptera</taxon>
        <taxon>Endopterygota</taxon>
        <taxon>Diptera</taxon>
        <taxon>Nematocera</taxon>
        <taxon>Culicoidea</taxon>
        <taxon>Culicidae</taxon>
        <taxon>Anophelinae</taxon>
        <taxon>Anopheles</taxon>
    </lineage>
</organism>
<keyword evidence="1" id="KW-0479">Metal-binding</keyword>
<feature type="region of interest" description="Disordered" evidence="4">
    <location>
        <begin position="242"/>
        <end position="265"/>
    </location>
</feature>
<proteinExistence type="predicted"/>
<dbReference type="EnsemblMetazoa" id="AFAF000513-RA">
    <property type="protein sequence ID" value="AFAF000513-PA"/>
    <property type="gene ID" value="AFAF000513"/>
</dbReference>
<dbReference type="PANTHER" id="PTHR21402:SF14">
    <property type="entry name" value="GAMETOCYTE-SPECIFIC FACTOR 1 HOMOLOG"/>
    <property type="match status" value="1"/>
</dbReference>
<reference evidence="6" key="2">
    <citation type="submission" date="2020-05" db="UniProtKB">
        <authorList>
            <consortium name="EnsemblMetazoa"/>
        </authorList>
    </citation>
    <scope>IDENTIFICATION</scope>
    <source>
        <strain evidence="6">FAR1</strain>
    </source>
</reference>
<dbReference type="EMBL" id="AXCN02002037">
    <property type="status" value="NOT_ANNOTATED_CDS"/>
    <property type="molecule type" value="Genomic_DNA"/>
</dbReference>
<keyword evidence="3" id="KW-0862">Zinc</keyword>
<dbReference type="STRING" id="69004.A0A182Q0A6"/>
<evidence type="ECO:0000256" key="2">
    <source>
        <dbReference type="ARBA" id="ARBA00022771"/>
    </source>
</evidence>
<reference evidence="7" key="1">
    <citation type="submission" date="2014-01" db="EMBL/GenBank/DDBJ databases">
        <title>The Genome Sequence of Anopheles farauti FAR1 (V2).</title>
        <authorList>
            <consortium name="The Broad Institute Genomics Platform"/>
            <person name="Neafsey D.E."/>
            <person name="Besansky N."/>
            <person name="Howell P."/>
            <person name="Walton C."/>
            <person name="Young S.K."/>
            <person name="Zeng Q."/>
            <person name="Gargeya S."/>
            <person name="Fitzgerald M."/>
            <person name="Haas B."/>
            <person name="Abouelleil A."/>
            <person name="Allen A.W."/>
            <person name="Alvarado L."/>
            <person name="Arachchi H.M."/>
            <person name="Berlin A.M."/>
            <person name="Chapman S.B."/>
            <person name="Gainer-Dewar J."/>
            <person name="Goldberg J."/>
            <person name="Griggs A."/>
            <person name="Gujja S."/>
            <person name="Hansen M."/>
            <person name="Howarth C."/>
            <person name="Imamovic A."/>
            <person name="Ireland A."/>
            <person name="Larimer J."/>
            <person name="McCowan C."/>
            <person name="Murphy C."/>
            <person name="Pearson M."/>
            <person name="Poon T.W."/>
            <person name="Priest M."/>
            <person name="Roberts A."/>
            <person name="Saif S."/>
            <person name="Shea T."/>
            <person name="Sisk P."/>
            <person name="Sykes S."/>
            <person name="Wortman J."/>
            <person name="Nusbaum C."/>
            <person name="Birren B."/>
        </authorList>
    </citation>
    <scope>NUCLEOTIDE SEQUENCE [LARGE SCALE GENOMIC DNA]</scope>
    <source>
        <strain evidence="7">FAR1</strain>
    </source>
</reference>
<feature type="domain" description="CHHC U11-48K-type" evidence="5">
    <location>
        <begin position="42"/>
        <end position="69"/>
    </location>
</feature>
<evidence type="ECO:0000313" key="6">
    <source>
        <dbReference type="EnsemblMetazoa" id="AFAF000513-PA"/>
    </source>
</evidence>
<dbReference type="VEuPathDB" id="VectorBase:AFAF000513"/>
<dbReference type="AlphaFoldDB" id="A0A182Q0A6"/>
<feature type="domain" description="CHHC U11-48K-type" evidence="5">
    <location>
        <begin position="10"/>
        <end position="37"/>
    </location>
</feature>
<keyword evidence="7" id="KW-1185">Reference proteome</keyword>
<dbReference type="SUPFAM" id="SSF57667">
    <property type="entry name" value="beta-beta-alpha zinc fingers"/>
    <property type="match status" value="1"/>
</dbReference>
<evidence type="ECO:0000256" key="4">
    <source>
        <dbReference type="SAM" id="MobiDB-lite"/>
    </source>
</evidence>
<dbReference type="Proteomes" id="UP000075886">
    <property type="component" value="Unassembled WGS sequence"/>
</dbReference>
<evidence type="ECO:0000259" key="5">
    <source>
        <dbReference type="PROSITE" id="PS51800"/>
    </source>
</evidence>
<accession>A0A182Q0A6</accession>
<dbReference type="InterPro" id="IPR036236">
    <property type="entry name" value="Znf_C2H2_sf"/>
</dbReference>
<evidence type="ECO:0000256" key="1">
    <source>
        <dbReference type="ARBA" id="ARBA00022723"/>
    </source>
</evidence>
<dbReference type="PROSITE" id="PS51800">
    <property type="entry name" value="ZF_CHHC_U11_48K"/>
    <property type="match status" value="2"/>
</dbReference>
<protein>
    <recommendedName>
        <fullName evidence="5">CHHC U11-48K-type domain-containing protein</fullName>
    </recommendedName>
</protein>
<keyword evidence="2" id="KW-0863">Zinc-finger</keyword>
<dbReference type="InterPro" id="IPR051591">
    <property type="entry name" value="UPF0224_FAM112_RNA_Proc"/>
</dbReference>
<dbReference type="InterPro" id="IPR022776">
    <property type="entry name" value="TRM13/UPF0224_CHHC_Znf_dom"/>
</dbReference>
<dbReference type="GO" id="GO:0008270">
    <property type="term" value="F:zinc ion binding"/>
    <property type="evidence" value="ECO:0007669"/>
    <property type="project" value="UniProtKB-KW"/>
</dbReference>
<evidence type="ECO:0000256" key="3">
    <source>
        <dbReference type="ARBA" id="ARBA00022833"/>
    </source>
</evidence>
<evidence type="ECO:0000313" key="7">
    <source>
        <dbReference type="Proteomes" id="UP000075886"/>
    </source>
</evidence>